<proteinExistence type="predicted"/>
<accession>A0A6M0CMD0</accession>
<dbReference type="Gene3D" id="1.25.10.10">
    <property type="entry name" value="Leucine-rich Repeat Variant"/>
    <property type="match status" value="1"/>
</dbReference>
<evidence type="ECO:0000313" key="3">
    <source>
        <dbReference type="Proteomes" id="UP000474296"/>
    </source>
</evidence>
<feature type="domain" description="Putative zinc-finger" evidence="1">
    <location>
        <begin position="6"/>
        <end position="36"/>
    </location>
</feature>
<comment type="caution">
    <text evidence="2">The sequence shown here is derived from an EMBL/GenBank/DDBJ whole genome shotgun (WGS) entry which is preliminary data.</text>
</comment>
<dbReference type="SUPFAM" id="SSF48371">
    <property type="entry name" value="ARM repeat"/>
    <property type="match status" value="1"/>
</dbReference>
<sequence length="261" mass="29671">MKNDHVHNVLIDYLEGNLDKERRALVANHLSVCDECNIELVQTKELLAELKNVPQQIPSSKLRDGFYEMLENEKADQDKIVSLSKPNNFNWNRVWQSAAVIAFIFSAFMFGKYQQQNKNQEKIDALVKQTDNIKQSMLLALVENQSASKRVQGVHYVNQVQTPNSDVLDALIKRMHLDENANVRLAAIEALSKFTNTKMVRDELIVALGQEKDPGLQVSLIEILVSIQEKGAKESMERLLQKEDTPTYVKDQVKIGLPSII</sequence>
<dbReference type="Gene3D" id="1.10.10.1320">
    <property type="entry name" value="Anti-sigma factor, zinc-finger domain"/>
    <property type="match status" value="1"/>
</dbReference>
<dbReference type="RefSeq" id="WP_164031911.1">
    <property type="nucleotide sequence ID" value="NZ_JAABOQ010000003.1"/>
</dbReference>
<dbReference type="InterPro" id="IPR011989">
    <property type="entry name" value="ARM-like"/>
</dbReference>
<dbReference type="InterPro" id="IPR041916">
    <property type="entry name" value="Anti_sigma_zinc_sf"/>
</dbReference>
<keyword evidence="3" id="KW-1185">Reference proteome</keyword>
<dbReference type="Pfam" id="PF13490">
    <property type="entry name" value="zf-HC2"/>
    <property type="match status" value="1"/>
</dbReference>
<dbReference type="InterPro" id="IPR016024">
    <property type="entry name" value="ARM-type_fold"/>
</dbReference>
<reference evidence="2 3" key="1">
    <citation type="submission" date="2020-01" db="EMBL/GenBank/DDBJ databases">
        <title>Spongiivirga citrea KCTC 32990T.</title>
        <authorList>
            <person name="Wang G."/>
        </authorList>
    </citation>
    <scope>NUCLEOTIDE SEQUENCE [LARGE SCALE GENOMIC DNA]</scope>
    <source>
        <strain evidence="2 3">KCTC 32990</strain>
    </source>
</reference>
<dbReference type="InterPro" id="IPR027383">
    <property type="entry name" value="Znf_put"/>
</dbReference>
<evidence type="ECO:0000259" key="1">
    <source>
        <dbReference type="Pfam" id="PF13490"/>
    </source>
</evidence>
<gene>
    <name evidence="2" type="ORF">GWK10_08075</name>
</gene>
<organism evidence="2 3">
    <name type="scientific">Spongiivirga citrea</name>
    <dbReference type="NCBI Taxonomy" id="1481457"/>
    <lineage>
        <taxon>Bacteria</taxon>
        <taxon>Pseudomonadati</taxon>
        <taxon>Bacteroidota</taxon>
        <taxon>Flavobacteriia</taxon>
        <taxon>Flavobacteriales</taxon>
        <taxon>Flavobacteriaceae</taxon>
        <taxon>Spongiivirga</taxon>
    </lineage>
</organism>
<dbReference type="AlphaFoldDB" id="A0A6M0CMD0"/>
<protein>
    <recommendedName>
        <fullName evidence="1">Putative zinc-finger domain-containing protein</fullName>
    </recommendedName>
</protein>
<dbReference type="EMBL" id="JAABOQ010000003">
    <property type="protein sequence ID" value="NER17164.1"/>
    <property type="molecule type" value="Genomic_DNA"/>
</dbReference>
<evidence type="ECO:0000313" key="2">
    <source>
        <dbReference type="EMBL" id="NER17164.1"/>
    </source>
</evidence>
<dbReference type="Proteomes" id="UP000474296">
    <property type="component" value="Unassembled WGS sequence"/>
</dbReference>
<name>A0A6M0CMD0_9FLAO</name>
<dbReference type="Pfam" id="PF13646">
    <property type="entry name" value="HEAT_2"/>
    <property type="match status" value="1"/>
</dbReference>